<evidence type="ECO:0000313" key="4">
    <source>
        <dbReference type="Proteomes" id="UP000249248"/>
    </source>
</evidence>
<dbReference type="RefSeq" id="WP_111063966.1">
    <property type="nucleotide sequence ID" value="NZ_JBHUCU010000005.1"/>
</dbReference>
<feature type="transmembrane region" description="Helical" evidence="1">
    <location>
        <begin position="146"/>
        <end position="164"/>
    </location>
</feature>
<dbReference type="EMBL" id="QKSB01000008">
    <property type="protein sequence ID" value="PZE16507.1"/>
    <property type="molecule type" value="Genomic_DNA"/>
</dbReference>
<evidence type="ECO:0000313" key="3">
    <source>
        <dbReference type="EMBL" id="PZE16507.1"/>
    </source>
</evidence>
<sequence length="259" mass="29905">MYKISDDQIDFILRDITNRGVVLEDIKMNILDHVCCIIENEMKPNQEFKNIYQATIKQFYKSELKEIEDETHNLLTFKNYYIMKRTLKITGFTTIFLIMLGVTFKAMHWPGAGILIVLSLISFSLIFIPLNILLKFKDDEEIGNRVIMILGLLTAAACTIGVLFKLMHWPYANIITFSSLLVFMLIFIPVYFIIKYRKPESRFNAIIHTTFMVGAAGMLFALINLGYDKNNPPQTSKKLSIENQNTLSRESPIKLITEK</sequence>
<feature type="domain" description="Gliding motility protein GldL-like N-terminal" evidence="2">
    <location>
        <begin position="154"/>
        <end position="190"/>
    </location>
</feature>
<feature type="transmembrane region" description="Helical" evidence="1">
    <location>
        <begin position="170"/>
        <end position="194"/>
    </location>
</feature>
<proteinExistence type="predicted"/>
<gene>
    <name evidence="3" type="ORF">DNU06_13250</name>
</gene>
<dbReference type="AlphaFoldDB" id="A0A2W1MXE0"/>
<name>A0A2W1MXE0_9FLAO</name>
<evidence type="ECO:0000256" key="1">
    <source>
        <dbReference type="SAM" id="Phobius"/>
    </source>
</evidence>
<keyword evidence="1" id="KW-0812">Transmembrane</keyword>
<feature type="transmembrane region" description="Helical" evidence="1">
    <location>
        <begin position="206"/>
        <end position="227"/>
    </location>
</feature>
<keyword evidence="1" id="KW-1133">Transmembrane helix</keyword>
<dbReference type="OrthoDB" id="1134798at2"/>
<keyword evidence="4" id="KW-1185">Reference proteome</keyword>
<keyword evidence="1" id="KW-0472">Membrane</keyword>
<comment type="caution">
    <text evidence="3">The sequence shown here is derived from an EMBL/GenBank/DDBJ whole genome shotgun (WGS) entry which is preliminary data.</text>
</comment>
<dbReference type="Proteomes" id="UP000249248">
    <property type="component" value="Unassembled WGS sequence"/>
</dbReference>
<feature type="transmembrane region" description="Helical" evidence="1">
    <location>
        <begin position="113"/>
        <end position="134"/>
    </location>
</feature>
<evidence type="ECO:0000259" key="2">
    <source>
        <dbReference type="Pfam" id="PF22827"/>
    </source>
</evidence>
<accession>A0A2W1MXE0</accession>
<dbReference type="InterPro" id="IPR055087">
    <property type="entry name" value="GldL-like_N"/>
</dbReference>
<dbReference type="Pfam" id="PF22827">
    <property type="entry name" value="GldL_N"/>
    <property type="match status" value="1"/>
</dbReference>
<reference evidence="3 4" key="1">
    <citation type="submission" date="2018-06" db="EMBL/GenBank/DDBJ databases">
        <title>The draft genome sequence of Crocinitomix sp. SM1701.</title>
        <authorList>
            <person name="Zhang X."/>
        </authorList>
    </citation>
    <scope>NUCLEOTIDE SEQUENCE [LARGE SCALE GENOMIC DNA]</scope>
    <source>
        <strain evidence="3 4">SM1701</strain>
    </source>
</reference>
<protein>
    <recommendedName>
        <fullName evidence="2">Gliding motility protein GldL-like N-terminal domain-containing protein</fullName>
    </recommendedName>
</protein>
<feature type="transmembrane region" description="Helical" evidence="1">
    <location>
        <begin position="87"/>
        <end position="107"/>
    </location>
</feature>
<organism evidence="3 4">
    <name type="scientific">Putridiphycobacter roseus</name>
    <dbReference type="NCBI Taxonomy" id="2219161"/>
    <lineage>
        <taxon>Bacteria</taxon>
        <taxon>Pseudomonadati</taxon>
        <taxon>Bacteroidota</taxon>
        <taxon>Flavobacteriia</taxon>
        <taxon>Flavobacteriales</taxon>
        <taxon>Crocinitomicaceae</taxon>
        <taxon>Putridiphycobacter</taxon>
    </lineage>
</organism>